<dbReference type="SUPFAM" id="SSF143847">
    <property type="entry name" value="XisI-like"/>
    <property type="match status" value="1"/>
</dbReference>
<dbReference type="Gene3D" id="3.30.310.110">
    <property type="entry name" value="XisI-like"/>
    <property type="match status" value="1"/>
</dbReference>
<dbReference type="AlphaFoldDB" id="A0A6B3NPZ2"/>
<dbReference type="CDD" id="cd16382">
    <property type="entry name" value="XisI-like"/>
    <property type="match status" value="1"/>
</dbReference>
<accession>A0A6B3NPZ2</accession>
<protein>
    <submittedName>
        <fullName evidence="1">XisI protein</fullName>
    </submittedName>
</protein>
<dbReference type="InterPro" id="IPR014968">
    <property type="entry name" value="XisI"/>
</dbReference>
<dbReference type="InterPro" id="IPR035943">
    <property type="entry name" value="XisI-like_sf"/>
</dbReference>
<evidence type="ECO:0000313" key="1">
    <source>
        <dbReference type="EMBL" id="NER32382.1"/>
    </source>
</evidence>
<comment type="caution">
    <text evidence="1">The sequence shown here is derived from an EMBL/GenBank/DDBJ whole genome shotgun (WGS) entry which is preliminary data.</text>
</comment>
<dbReference type="EMBL" id="JAAHFQ010001214">
    <property type="protein sequence ID" value="NER32382.1"/>
    <property type="molecule type" value="Genomic_DNA"/>
</dbReference>
<reference evidence="1" key="1">
    <citation type="submission" date="2019-11" db="EMBL/GenBank/DDBJ databases">
        <title>Genomic insights into an expanded diversity of filamentous marine cyanobacteria reveals the extraordinary biosynthetic potential of Moorea and Okeania.</title>
        <authorList>
            <person name="Ferreira Leao T."/>
            <person name="Wang M."/>
            <person name="Moss N."/>
            <person name="Da Silva R."/>
            <person name="Sanders J."/>
            <person name="Nurk S."/>
            <person name="Gurevich A."/>
            <person name="Humphrey G."/>
            <person name="Reher R."/>
            <person name="Zhu Q."/>
            <person name="Belda-Ferre P."/>
            <person name="Glukhov E."/>
            <person name="Rex R."/>
            <person name="Dorrestein P.C."/>
            <person name="Knight R."/>
            <person name="Pevzner P."/>
            <person name="Gerwick W.H."/>
            <person name="Gerwick L."/>
        </authorList>
    </citation>
    <scope>NUCLEOTIDE SEQUENCE</scope>
    <source>
        <strain evidence="1">SIO1C4</strain>
    </source>
</reference>
<sequence length="118" mass="13891">MAQRDKIHDINFRQTVRRLLEERATWYNQSPSSNIKTYPVFDSEHDHYLLLDVGRENNKRVRSIVVYVRLEEDKIWVEEDWTDESIADALVEAGIPKSNIVLGFKPPELRPFTQFATS</sequence>
<gene>
    <name evidence="1" type="ORF">F6J89_33505</name>
</gene>
<organism evidence="1">
    <name type="scientific">Symploca sp. SIO1C4</name>
    <dbReference type="NCBI Taxonomy" id="2607765"/>
    <lineage>
        <taxon>Bacteria</taxon>
        <taxon>Bacillati</taxon>
        <taxon>Cyanobacteriota</taxon>
        <taxon>Cyanophyceae</taxon>
        <taxon>Coleofasciculales</taxon>
        <taxon>Coleofasciculaceae</taxon>
        <taxon>Symploca</taxon>
    </lineage>
</organism>
<name>A0A6B3NPZ2_9CYAN</name>
<dbReference type="Pfam" id="PF08869">
    <property type="entry name" value="XisI"/>
    <property type="match status" value="1"/>
</dbReference>
<proteinExistence type="predicted"/>